<evidence type="ECO:0000313" key="2">
    <source>
        <dbReference type="EMBL" id="CAF0941991.1"/>
    </source>
</evidence>
<proteinExistence type="predicted"/>
<feature type="region of interest" description="Disordered" evidence="1">
    <location>
        <begin position="105"/>
        <end position="177"/>
    </location>
</feature>
<dbReference type="OrthoDB" id="10062822at2759"/>
<dbReference type="AlphaFoldDB" id="A0A814CLZ8"/>
<keyword evidence="4" id="KW-1185">Reference proteome</keyword>
<evidence type="ECO:0000313" key="3">
    <source>
        <dbReference type="EMBL" id="CAF3718446.1"/>
    </source>
</evidence>
<accession>A0A814CLZ8</accession>
<dbReference type="EMBL" id="CAJOBC010002153">
    <property type="protein sequence ID" value="CAF3718446.1"/>
    <property type="molecule type" value="Genomic_DNA"/>
</dbReference>
<protein>
    <submittedName>
        <fullName evidence="2">Uncharacterized protein</fullName>
    </submittedName>
</protein>
<evidence type="ECO:0000313" key="4">
    <source>
        <dbReference type="Proteomes" id="UP000663829"/>
    </source>
</evidence>
<reference evidence="2" key="1">
    <citation type="submission" date="2021-02" db="EMBL/GenBank/DDBJ databases">
        <authorList>
            <person name="Nowell W R."/>
        </authorList>
    </citation>
    <scope>NUCLEOTIDE SEQUENCE</scope>
</reference>
<dbReference type="Proteomes" id="UP000663829">
    <property type="component" value="Unassembled WGS sequence"/>
</dbReference>
<dbReference type="EMBL" id="CAJNOQ010002152">
    <property type="protein sequence ID" value="CAF0941991.1"/>
    <property type="molecule type" value="Genomic_DNA"/>
</dbReference>
<gene>
    <name evidence="2" type="ORF">GPM918_LOCUS10761</name>
    <name evidence="3" type="ORF">SRO942_LOCUS10764</name>
</gene>
<evidence type="ECO:0000256" key="1">
    <source>
        <dbReference type="SAM" id="MobiDB-lite"/>
    </source>
</evidence>
<comment type="caution">
    <text evidence="2">The sequence shown here is derived from an EMBL/GenBank/DDBJ whole genome shotgun (WGS) entry which is preliminary data.</text>
</comment>
<organism evidence="2 4">
    <name type="scientific">Didymodactylos carnosus</name>
    <dbReference type="NCBI Taxonomy" id="1234261"/>
    <lineage>
        <taxon>Eukaryota</taxon>
        <taxon>Metazoa</taxon>
        <taxon>Spiralia</taxon>
        <taxon>Gnathifera</taxon>
        <taxon>Rotifera</taxon>
        <taxon>Eurotatoria</taxon>
        <taxon>Bdelloidea</taxon>
        <taxon>Philodinida</taxon>
        <taxon>Philodinidae</taxon>
        <taxon>Didymodactylos</taxon>
    </lineage>
</organism>
<feature type="compositionally biased region" description="Low complexity" evidence="1">
    <location>
        <begin position="1"/>
        <end position="10"/>
    </location>
</feature>
<feature type="region of interest" description="Disordered" evidence="1">
    <location>
        <begin position="1"/>
        <end position="20"/>
    </location>
</feature>
<dbReference type="Proteomes" id="UP000681722">
    <property type="component" value="Unassembled WGS sequence"/>
</dbReference>
<feature type="compositionally biased region" description="Pro residues" evidence="1">
    <location>
        <begin position="165"/>
        <end position="174"/>
    </location>
</feature>
<sequence length="214" mass="24072">MDSLSAIDANAIDEDNDRNDQQYSQVYIQSRLPSDISTTTDDHEVNDYSQQLRDKMVIVNLYDCMQCYIKLERCKIEVENDEVLDAGDANVNSPTFIAAQVRERREELEMTPPQKHSRNDTVSTVQGEEQGGTYQDKKSSSSDGSQPTPVDRCRKCLFPSTPTKPQLPPPPPAVPRVMTYRIPTSQSSISYSVRILPSQVAPLATVREDDEQSK</sequence>
<name>A0A814CLZ8_9BILA</name>